<evidence type="ECO:0000313" key="1">
    <source>
        <dbReference type="EMBL" id="MBS1257002.1"/>
    </source>
</evidence>
<reference evidence="1" key="1">
    <citation type="journal article" date="2021" name="ISME J.">
        <title>Fine-scale metabolic discontinuity in a stratified prokaryote microbiome of a Red Sea deep halocline.</title>
        <authorList>
            <person name="Michoud G."/>
            <person name="Ngugi D.K."/>
            <person name="Barozzi A."/>
            <person name="Merlino G."/>
            <person name="Calleja M.L."/>
            <person name="Delgado-Huertas A."/>
            <person name="Moran X.A.G."/>
            <person name="Daffonchio D."/>
        </authorList>
    </citation>
    <scope>NUCLEOTIDE SEQUENCE</scope>
    <source>
        <strain evidence="1">SuakinDeep_MAG55_1</strain>
    </source>
</reference>
<dbReference type="EMBL" id="JAANXD010000001">
    <property type="protein sequence ID" value="MBS1257002.1"/>
    <property type="molecule type" value="Genomic_DNA"/>
</dbReference>
<comment type="caution">
    <text evidence="1">The sequence shown here is derived from an EMBL/GenBank/DDBJ whole genome shotgun (WGS) entry which is preliminary data.</text>
</comment>
<proteinExistence type="predicted"/>
<evidence type="ECO:0000313" key="2">
    <source>
        <dbReference type="Proteomes" id="UP000722750"/>
    </source>
</evidence>
<dbReference type="AlphaFoldDB" id="A0A941VZJ6"/>
<gene>
    <name evidence="1" type="ORF">MAG551_00037</name>
</gene>
<organism evidence="1 2">
    <name type="scientific">Candidatus Scalindua arabica</name>
    <dbReference type="NCBI Taxonomy" id="1127984"/>
    <lineage>
        <taxon>Bacteria</taxon>
        <taxon>Pseudomonadati</taxon>
        <taxon>Planctomycetota</taxon>
        <taxon>Candidatus Brocadiia</taxon>
        <taxon>Candidatus Brocadiales</taxon>
        <taxon>Candidatus Scalinduaceae</taxon>
        <taxon>Candidatus Scalindua</taxon>
    </lineage>
</organism>
<sequence>MLYGECLQSLSLHQQLVVQLTPERNGAPSISKIEVKSTAYVQSWSQKKLSSIQFSIQPTQGWDATSNTYSSERVRQSDIYVFCVLSHKNKKTIDPLNLDQWEFYVIDTDRLNRSVGNQKRIMLSRLIKLGPRKVTYKDIAATVKRVKGNIIS</sequence>
<dbReference type="Proteomes" id="UP000722750">
    <property type="component" value="Unassembled WGS sequence"/>
</dbReference>
<protein>
    <submittedName>
        <fullName evidence="1">Uncharacterized protein</fullName>
    </submittedName>
</protein>
<accession>A0A941VZJ6</accession>
<name>A0A941VZJ6_9BACT</name>